<dbReference type="InterPro" id="IPR055065">
    <property type="entry name" value="OB_MCM10"/>
</dbReference>
<dbReference type="Pfam" id="PF09329">
    <property type="entry name" value="zf-primase"/>
    <property type="match status" value="1"/>
</dbReference>
<feature type="compositionally biased region" description="Polar residues" evidence="12">
    <location>
        <begin position="165"/>
        <end position="179"/>
    </location>
</feature>
<feature type="domain" description="Replication factor Mcm10 C-terminal" evidence="13">
    <location>
        <begin position="483"/>
        <end position="831"/>
    </location>
</feature>
<dbReference type="ExpressionAtlas" id="B7ZV42">
    <property type="expression patterns" value="baseline and differential"/>
</dbReference>
<evidence type="ECO:0000256" key="4">
    <source>
        <dbReference type="ARBA" id="ARBA00022705"/>
    </source>
</evidence>
<dbReference type="Proteomes" id="UP000000437">
    <property type="component" value="Chromosome 4"/>
</dbReference>
<dbReference type="InterPro" id="IPR040184">
    <property type="entry name" value="Mcm10"/>
</dbReference>
<reference evidence="14" key="1">
    <citation type="submission" date="2008-11" db="EMBL/GenBank/DDBJ databases">
        <authorList>
            <consortium name="NIH - Zebrafish Gene Collection (ZGC) project"/>
        </authorList>
    </citation>
    <scope>NUCLEOTIDE SEQUENCE [LARGE SCALE MRNA]</scope>
</reference>
<dbReference type="PANTHER" id="PTHR13454:SF11">
    <property type="entry name" value="PROTEIN MCM10 HOMOLOG"/>
    <property type="match status" value="1"/>
</dbReference>
<dbReference type="GO" id="GO:0003697">
    <property type="term" value="F:single-stranded DNA binding"/>
    <property type="evidence" value="ECO:0007669"/>
    <property type="project" value="InterPro"/>
</dbReference>
<evidence type="ECO:0000256" key="7">
    <source>
        <dbReference type="ARBA" id="ARBA00022771"/>
    </source>
</evidence>
<dbReference type="OrthoDB" id="273123at2759"/>
<dbReference type="InterPro" id="IPR012340">
    <property type="entry name" value="NA-bd_OB-fold"/>
</dbReference>
<evidence type="ECO:0000313" key="16">
    <source>
        <dbReference type="ZFIN" id="ZDB-GENE-041210-42"/>
    </source>
</evidence>
<gene>
    <name evidence="14 16" type="primary">mcm10</name>
</gene>
<keyword evidence="6" id="KW-0227">DNA damage</keyword>
<evidence type="ECO:0000259" key="13">
    <source>
        <dbReference type="SMART" id="SM01280"/>
    </source>
</evidence>
<dbReference type="FunFam" id="2.40.50.140:FF:000167">
    <property type="entry name" value="Minichromosome maintenance 10 replication initiation factor"/>
    <property type="match status" value="1"/>
</dbReference>
<evidence type="ECO:0000313" key="14">
    <source>
        <dbReference type="EMBL" id="AAI71450.1"/>
    </source>
</evidence>
<dbReference type="AGR" id="ZFIN:ZDB-GENE-041210-42"/>
<comment type="subcellular location">
    <subcellularLocation>
        <location evidence="1">Nucleus</location>
    </subcellularLocation>
</comment>
<keyword evidence="15" id="KW-1185">Reference proteome</keyword>
<dbReference type="PANTHER" id="PTHR13454">
    <property type="entry name" value="PROTEIN MCM10 HOMOLOG"/>
    <property type="match status" value="1"/>
</dbReference>
<evidence type="ECO:0000256" key="8">
    <source>
        <dbReference type="ARBA" id="ARBA00022833"/>
    </source>
</evidence>
<dbReference type="AlphaFoldDB" id="B7ZV42"/>
<dbReference type="GO" id="GO:0005634">
    <property type="term" value="C:nucleus"/>
    <property type="evidence" value="ECO:0007669"/>
    <property type="project" value="UniProtKB-SubCell"/>
</dbReference>
<accession>B7ZV42</accession>
<dbReference type="Pfam" id="PF24863">
    <property type="entry name" value="zf-CCCH_Mcm10"/>
    <property type="match status" value="1"/>
</dbReference>
<feature type="compositionally biased region" description="Polar residues" evidence="12">
    <location>
        <begin position="115"/>
        <end position="126"/>
    </location>
</feature>
<name>B7ZV42_DANRE</name>
<dbReference type="GO" id="GO:0006974">
    <property type="term" value="P:DNA damage response"/>
    <property type="evidence" value="ECO:0007669"/>
    <property type="project" value="UniProtKB-KW"/>
</dbReference>
<keyword evidence="5" id="KW-0479">Metal-binding</keyword>
<feature type="region of interest" description="Disordered" evidence="12">
    <location>
        <begin position="502"/>
        <end position="589"/>
    </location>
</feature>
<keyword evidence="8" id="KW-0862">Zinc</keyword>
<dbReference type="GO" id="GO:0008270">
    <property type="term" value="F:zinc ion binding"/>
    <property type="evidence" value="ECO:0007669"/>
    <property type="project" value="UniProtKB-KW"/>
</dbReference>
<dbReference type="InterPro" id="IPR056791">
    <property type="entry name" value="Znf_Mcm10_C"/>
</dbReference>
<evidence type="ECO:0000256" key="5">
    <source>
        <dbReference type="ARBA" id="ARBA00022723"/>
    </source>
</evidence>
<dbReference type="KEGG" id="dre:553396"/>
<keyword evidence="11" id="KW-0539">Nucleus</keyword>
<dbReference type="EMBL" id="BC171450">
    <property type="protein sequence ID" value="AAI71450.1"/>
    <property type="molecule type" value="mRNA"/>
</dbReference>
<organism evidence="14">
    <name type="scientific">Danio rerio</name>
    <name type="common">Zebrafish</name>
    <name type="synonym">Brachydanio rerio</name>
    <dbReference type="NCBI Taxonomy" id="7955"/>
    <lineage>
        <taxon>Eukaryota</taxon>
        <taxon>Metazoa</taxon>
        <taxon>Chordata</taxon>
        <taxon>Craniata</taxon>
        <taxon>Vertebrata</taxon>
        <taxon>Euteleostomi</taxon>
        <taxon>Actinopterygii</taxon>
        <taxon>Neopterygii</taxon>
        <taxon>Teleostei</taxon>
        <taxon>Ostariophysi</taxon>
        <taxon>Cypriniformes</taxon>
        <taxon>Danionidae</taxon>
        <taxon>Danioninae</taxon>
        <taxon>Danio</taxon>
    </lineage>
</organism>
<evidence type="ECO:0000256" key="3">
    <source>
        <dbReference type="ARBA" id="ARBA00017770"/>
    </source>
</evidence>
<dbReference type="SMR" id="B7ZV42"/>
<keyword evidence="4" id="KW-0235">DNA replication</keyword>
<dbReference type="SMART" id="SM01280">
    <property type="entry name" value="Mcm10"/>
    <property type="match status" value="1"/>
</dbReference>
<feature type="compositionally biased region" description="Basic and acidic residues" evidence="12">
    <location>
        <begin position="75"/>
        <end position="93"/>
    </location>
</feature>
<dbReference type="GeneID" id="553396"/>
<evidence type="ECO:0000256" key="6">
    <source>
        <dbReference type="ARBA" id="ARBA00022763"/>
    </source>
</evidence>
<feature type="compositionally biased region" description="Low complexity" evidence="12">
    <location>
        <begin position="502"/>
        <end position="516"/>
    </location>
</feature>
<keyword evidence="7" id="KW-0863">Zinc-finger</keyword>
<dbReference type="EMBL" id="BC171452">
    <property type="protein sequence ID" value="AAI71452.1"/>
    <property type="molecule type" value="mRNA"/>
</dbReference>
<keyword evidence="10" id="KW-0238">DNA-binding</keyword>
<dbReference type="CTD" id="55388"/>
<comment type="similarity">
    <text evidence="2">Belongs to the MCM10 family.</text>
</comment>
<evidence type="ECO:0000256" key="11">
    <source>
        <dbReference type="ARBA" id="ARBA00023242"/>
    </source>
</evidence>
<feature type="region of interest" description="Disordered" evidence="12">
    <location>
        <begin position="18"/>
        <end position="208"/>
    </location>
</feature>
<evidence type="ECO:0000256" key="9">
    <source>
        <dbReference type="ARBA" id="ARBA00023054"/>
    </source>
</evidence>
<dbReference type="ZFIN" id="ZDB-GENE-041210-42">
    <property type="gene designation" value="mcm10"/>
</dbReference>
<dbReference type="Pfam" id="PF22379">
    <property type="entry name" value="OB_MCM10"/>
    <property type="match status" value="1"/>
</dbReference>
<evidence type="ECO:0000256" key="10">
    <source>
        <dbReference type="ARBA" id="ARBA00023125"/>
    </source>
</evidence>
<dbReference type="InterPro" id="IPR015411">
    <property type="entry name" value="Rep_factor_Mcm10_C"/>
</dbReference>
<dbReference type="Pfam" id="PF09332">
    <property type="entry name" value="Mcm10"/>
    <property type="match status" value="1"/>
</dbReference>
<evidence type="ECO:0000313" key="15">
    <source>
        <dbReference type="Proteomes" id="UP000000437"/>
    </source>
</evidence>
<dbReference type="InterPro" id="IPR015408">
    <property type="entry name" value="Znf_Mcm10/DnaG"/>
</dbReference>
<protein>
    <recommendedName>
        <fullName evidence="3">Protein MCM10 homolog</fullName>
    </recommendedName>
</protein>
<feature type="compositionally biased region" description="Low complexity" evidence="12">
    <location>
        <begin position="571"/>
        <end position="583"/>
    </location>
</feature>
<dbReference type="GO" id="GO:0003690">
    <property type="term" value="F:double-stranded DNA binding"/>
    <property type="evidence" value="ECO:0007669"/>
    <property type="project" value="InterPro"/>
</dbReference>
<evidence type="ECO:0000256" key="2">
    <source>
        <dbReference type="ARBA" id="ARBA00009679"/>
    </source>
</evidence>
<dbReference type="GO" id="GO:0006270">
    <property type="term" value="P:DNA replication initiation"/>
    <property type="evidence" value="ECO:0007669"/>
    <property type="project" value="InterPro"/>
</dbReference>
<proteinExistence type="evidence at transcript level"/>
<dbReference type="HOGENOM" id="CLU_014680_0_0_1"/>
<sequence>MTEEENLDMLLSLFAESEGQDLESPAAEEGEDNLDDLFDEDDDGEQYIEPEEAEEEKEEEEEEVSPGKSSSSDLNKSKEDLEAELKLMQEKMQKLQQQLEASQKTTPAQNKPAVQRQSTKSLTSPQAGVKTTPPTVRDSDGSPSNITAKLKNKQRTAHQPKAASSERQIPIGQSTNQPQPMRDGAKVNSMLKSPPLIKTPPTVRQPTPRLPVNQEVAVEKFSGLRLRKPRLSSIDIEQKMASRKLIRLSQLPDRLARDNLEDSDWVTFAVIINKITPQSKNNGKTFSIWKLNDLHNLEVNVSLFLFGSVHTDLWKTDTGTVIGILNPNPMKNKEGSNELSLTVDHPQKVLIIGEAMDFGTCKAKKKNGDSCTQLVNLYECQFCQYHVKAQYKKMSSKRAELQSSFTGSAPGKGRGRGSLKERLCQSDFHYGGMSSLACAPSMSAPQPKKQPTIQSALASIPTKKLVLNSGQVSGCSDDFRGLMSMPTPGALNIKRHLGQSKSSAVAGSSVQSVSASDLLKQQKEQHQQRMMARKKRAEEIQKRVLQSGGAPVASSRPNVSRGPLLSPKAASEGPKGSGSSLSGPAVPTLGRGFSEGEDIVFDMSPPSSKSLSATKLAAVRKLQAKGSVIVKEDPNAVKRKRANSGDITGRVERNIVKAKVTDENSASEEEEPAMKKRREQLEYIQSEEFQRILNAKSSNSWMMGEIEERAMQEYFEPLVQKEKMEEKMKSIREMKCRAVTCKTCKYTHFKPADRCVEEKHDYHWHDAVKRFFKCPCGQRKICLARMPHGACSHCGLFKWERDGMLKEKKGPKIGGELLMPRGEEQPKFLNSLK</sequence>
<dbReference type="Gene3D" id="2.40.50.140">
    <property type="entry name" value="Nucleic acid-binding proteins"/>
    <property type="match status" value="1"/>
</dbReference>
<feature type="compositionally biased region" description="Acidic residues" evidence="12">
    <location>
        <begin position="18"/>
        <end position="64"/>
    </location>
</feature>
<keyword evidence="9" id="KW-0175">Coiled coil</keyword>
<evidence type="ECO:0000256" key="1">
    <source>
        <dbReference type="ARBA" id="ARBA00004123"/>
    </source>
</evidence>
<dbReference type="OMA" id="YKMPCKA"/>
<evidence type="ECO:0000256" key="12">
    <source>
        <dbReference type="SAM" id="MobiDB-lite"/>
    </source>
</evidence>